<gene>
    <name evidence="1" type="ORF">KUTeg_006220</name>
</gene>
<accession>A0ABQ9FFV8</accession>
<feature type="non-terminal residue" evidence="1">
    <location>
        <position position="228"/>
    </location>
</feature>
<sequence>MYSLKYEVRTDQIDVQNDIVYSNGNEIFKAVKQRIEKKKTFAVKKTKVVCQIVDEADKNHRSVTSPEETVGKGRMYVRPENIMYPIRSFTKYLEKLHPDIDDLWQCPLDSYNESDLHVVKLSVIYTSHSIQDTCCKIRELDDVGVEARNIMRVSGHKSKSSIRSYLCRLSGNKTYEMSICLSNNLEGSEPQNGTNSFTCMSDLSFLTNQEIDTIFNEENERNDISQLK</sequence>
<protein>
    <submittedName>
        <fullName evidence="1">Uncharacterized protein</fullName>
    </submittedName>
</protein>
<name>A0ABQ9FFV8_TEGGR</name>
<proteinExistence type="predicted"/>
<keyword evidence="2" id="KW-1185">Reference proteome</keyword>
<dbReference type="Proteomes" id="UP001217089">
    <property type="component" value="Unassembled WGS sequence"/>
</dbReference>
<reference evidence="1 2" key="1">
    <citation type="submission" date="2022-12" db="EMBL/GenBank/DDBJ databases">
        <title>Chromosome-level genome of Tegillarca granosa.</title>
        <authorList>
            <person name="Kim J."/>
        </authorList>
    </citation>
    <scope>NUCLEOTIDE SEQUENCE [LARGE SCALE GENOMIC DNA]</scope>
    <source>
        <strain evidence="1">Teg-2019</strain>
        <tissue evidence="1">Adductor muscle</tissue>
    </source>
</reference>
<dbReference type="EMBL" id="JARBDR010000328">
    <property type="protein sequence ID" value="KAJ8316206.1"/>
    <property type="molecule type" value="Genomic_DNA"/>
</dbReference>
<evidence type="ECO:0000313" key="2">
    <source>
        <dbReference type="Proteomes" id="UP001217089"/>
    </source>
</evidence>
<evidence type="ECO:0000313" key="1">
    <source>
        <dbReference type="EMBL" id="KAJ8316206.1"/>
    </source>
</evidence>
<organism evidence="1 2">
    <name type="scientific">Tegillarca granosa</name>
    <name type="common">Malaysian cockle</name>
    <name type="synonym">Anadara granosa</name>
    <dbReference type="NCBI Taxonomy" id="220873"/>
    <lineage>
        <taxon>Eukaryota</taxon>
        <taxon>Metazoa</taxon>
        <taxon>Spiralia</taxon>
        <taxon>Lophotrochozoa</taxon>
        <taxon>Mollusca</taxon>
        <taxon>Bivalvia</taxon>
        <taxon>Autobranchia</taxon>
        <taxon>Pteriomorphia</taxon>
        <taxon>Arcoida</taxon>
        <taxon>Arcoidea</taxon>
        <taxon>Arcidae</taxon>
        <taxon>Tegillarca</taxon>
    </lineage>
</organism>
<comment type="caution">
    <text evidence="1">The sequence shown here is derived from an EMBL/GenBank/DDBJ whole genome shotgun (WGS) entry which is preliminary data.</text>
</comment>